<dbReference type="EMBL" id="JAUDFV010000020">
    <property type="protein sequence ID" value="KAL2740299.1"/>
    <property type="molecule type" value="Genomic_DNA"/>
</dbReference>
<comment type="caution">
    <text evidence="1">The sequence shown here is derived from an EMBL/GenBank/DDBJ whole genome shotgun (WGS) entry which is preliminary data.</text>
</comment>
<dbReference type="Proteomes" id="UP001607302">
    <property type="component" value="Unassembled WGS sequence"/>
</dbReference>
<evidence type="ECO:0000313" key="1">
    <source>
        <dbReference type="EMBL" id="KAL2740299.1"/>
    </source>
</evidence>
<evidence type="ECO:0000313" key="2">
    <source>
        <dbReference type="Proteomes" id="UP001607302"/>
    </source>
</evidence>
<protein>
    <submittedName>
        <fullName evidence="1">Uncharacterized protein</fullName>
    </submittedName>
</protein>
<organism evidence="1 2">
    <name type="scientific">Vespula squamosa</name>
    <name type="common">Southern yellow jacket</name>
    <name type="synonym">Wasp</name>
    <dbReference type="NCBI Taxonomy" id="30214"/>
    <lineage>
        <taxon>Eukaryota</taxon>
        <taxon>Metazoa</taxon>
        <taxon>Ecdysozoa</taxon>
        <taxon>Arthropoda</taxon>
        <taxon>Hexapoda</taxon>
        <taxon>Insecta</taxon>
        <taxon>Pterygota</taxon>
        <taxon>Neoptera</taxon>
        <taxon>Endopterygota</taxon>
        <taxon>Hymenoptera</taxon>
        <taxon>Apocrita</taxon>
        <taxon>Aculeata</taxon>
        <taxon>Vespoidea</taxon>
        <taxon>Vespidae</taxon>
        <taxon>Vespinae</taxon>
        <taxon>Vespula</taxon>
    </lineage>
</organism>
<keyword evidence="2" id="KW-1185">Reference proteome</keyword>
<accession>A0ABD2C5L5</accession>
<proteinExistence type="predicted"/>
<name>A0ABD2C5L5_VESSQ</name>
<reference evidence="1 2" key="1">
    <citation type="journal article" date="2024" name="Ann. Entomol. Soc. Am.">
        <title>Genomic analyses of the southern and eastern yellowjacket wasps (Hymenoptera: Vespidae) reveal evolutionary signatures of social life.</title>
        <authorList>
            <person name="Catto M.A."/>
            <person name="Caine P.B."/>
            <person name="Orr S.E."/>
            <person name="Hunt B.G."/>
            <person name="Goodisman M.A.D."/>
        </authorList>
    </citation>
    <scope>NUCLEOTIDE SEQUENCE [LARGE SCALE GENOMIC DNA]</scope>
    <source>
        <strain evidence="1">233</strain>
        <tissue evidence="1">Head and thorax</tissue>
    </source>
</reference>
<gene>
    <name evidence="1" type="ORF">V1478_000440</name>
</gene>
<sequence length="160" mass="17477">MDRDMILAIISKSEEKCPCAISSPSKLFATIDSDIGFSLHRNSPVGAAFALDSCPCWSKTQSYSGTLPNRRSKCVQPTRSGNTLPVIAGGSILPRQICLPTRQRVTRHSYLNNAIPHGLTSCSFSHAGRRFISQGLSCLGGNSMALWFRQSKDLSRLTYP</sequence>
<dbReference type="AlphaFoldDB" id="A0ABD2C5L5"/>